<keyword evidence="8" id="KW-1185">Reference proteome</keyword>
<dbReference type="Pfam" id="PF17210">
    <property type="entry name" value="SdrD_B"/>
    <property type="match status" value="1"/>
</dbReference>
<name>A0ABS8DJT4_9FIRM</name>
<reference evidence="7 8" key="1">
    <citation type="submission" date="2021-10" db="EMBL/GenBank/DDBJ databases">
        <title>Collection of gut derived symbiotic bacterial strains cultured from healthy donors.</title>
        <authorList>
            <person name="Lin H."/>
            <person name="Littmann E."/>
            <person name="Kohout C."/>
            <person name="Pamer E.G."/>
        </authorList>
    </citation>
    <scope>NUCLEOTIDE SEQUENCE [LARGE SCALE GENOMIC DNA]</scope>
    <source>
        <strain evidence="7 8">DFI.1.165</strain>
    </source>
</reference>
<comment type="caution">
    <text evidence="7">The sequence shown here is derived from an EMBL/GenBank/DDBJ whole genome shotgun (WGS) entry which is preliminary data.</text>
</comment>
<evidence type="ECO:0000313" key="8">
    <source>
        <dbReference type="Proteomes" id="UP001299546"/>
    </source>
</evidence>
<feature type="compositionally biased region" description="Acidic residues" evidence="4">
    <location>
        <begin position="198"/>
        <end position="215"/>
    </location>
</feature>
<gene>
    <name evidence="7" type="ORF">LIZ65_15535</name>
</gene>
<feature type="domain" description="SD-repeat containing protein B" evidence="6">
    <location>
        <begin position="1493"/>
        <end position="1584"/>
    </location>
</feature>
<evidence type="ECO:0000256" key="5">
    <source>
        <dbReference type="SAM" id="SignalP"/>
    </source>
</evidence>
<feature type="region of interest" description="Disordered" evidence="4">
    <location>
        <begin position="192"/>
        <end position="215"/>
    </location>
</feature>
<dbReference type="InterPro" id="IPR033764">
    <property type="entry name" value="Sdr_B"/>
</dbReference>
<evidence type="ECO:0000313" key="7">
    <source>
        <dbReference type="EMBL" id="MCB7388700.1"/>
    </source>
</evidence>
<keyword evidence="3 5" id="KW-0732">Signal</keyword>
<dbReference type="RefSeq" id="WP_199882799.1">
    <property type="nucleotide sequence ID" value="NZ_JAJCIQ010000014.1"/>
</dbReference>
<dbReference type="SUPFAM" id="SSF117074">
    <property type="entry name" value="Hypothetical protein PA1324"/>
    <property type="match status" value="1"/>
</dbReference>
<evidence type="ECO:0000256" key="3">
    <source>
        <dbReference type="ARBA" id="ARBA00022729"/>
    </source>
</evidence>
<feature type="signal peptide" evidence="5">
    <location>
        <begin position="1"/>
        <end position="35"/>
    </location>
</feature>
<evidence type="ECO:0000256" key="2">
    <source>
        <dbReference type="ARBA" id="ARBA00022525"/>
    </source>
</evidence>
<accession>A0ABS8DJT4</accession>
<dbReference type="Proteomes" id="UP001299546">
    <property type="component" value="Unassembled WGS sequence"/>
</dbReference>
<dbReference type="InterPro" id="IPR013783">
    <property type="entry name" value="Ig-like_fold"/>
</dbReference>
<feature type="chain" id="PRO_5047449274" description="SD-repeat containing protein B domain-containing protein" evidence="5">
    <location>
        <begin position="36"/>
        <end position="1814"/>
    </location>
</feature>
<protein>
    <recommendedName>
        <fullName evidence="6">SD-repeat containing protein B domain-containing protein</fullName>
    </recommendedName>
</protein>
<keyword evidence="2" id="KW-0964">Secreted</keyword>
<evidence type="ECO:0000256" key="4">
    <source>
        <dbReference type="SAM" id="MobiDB-lite"/>
    </source>
</evidence>
<organism evidence="7 8">
    <name type="scientific">Bariatricus massiliensis</name>
    <dbReference type="NCBI Taxonomy" id="1745713"/>
    <lineage>
        <taxon>Bacteria</taxon>
        <taxon>Bacillati</taxon>
        <taxon>Bacillota</taxon>
        <taxon>Clostridia</taxon>
        <taxon>Lachnospirales</taxon>
        <taxon>Lachnospiraceae</taxon>
        <taxon>Bariatricus</taxon>
    </lineage>
</organism>
<evidence type="ECO:0000256" key="1">
    <source>
        <dbReference type="ARBA" id="ARBA00004613"/>
    </source>
</evidence>
<dbReference type="Gene3D" id="2.60.40.10">
    <property type="entry name" value="Immunoglobulins"/>
    <property type="match status" value="1"/>
</dbReference>
<evidence type="ECO:0000259" key="6">
    <source>
        <dbReference type="Pfam" id="PF17210"/>
    </source>
</evidence>
<comment type="subcellular location">
    <subcellularLocation>
        <location evidence="1">Secreted</location>
    </subcellularLocation>
</comment>
<sequence length="1814" mass="199807">MKELRKYKERKKVRRLLCVAAAIAVLAGLSVIAFATRTEEFPCPGHQQHDEMCGYREATDGTEGHPCEHVCEICDPVLELEKKKGDYDKYIESESHQEVKIIYKKNHDSLEEINTYVYNEDGARLQDEQGEWVKVTLNKNIDYTILSVPENEEFEQIVLKDTYVDSLYNLPYIFNLEFKSGNTKEYELKVDDTTPMEQPEENAENLEEPGEEAGLEEDTPALYQDEENSKAVGAYTVSQIVSSMAEDDTTYRFTAAESNGMLQITANLETSGETGRYVLIELPAYGMVLTDTLPGTGGGITQVTKIDERTLRLDIADTVNEILNIQISYKWQNLTKEMELNWRKGIVPGATGFKTSVYGTKSGVEQELASNTYGNWKIDTSGTDAVVSGSPSYVLWPDIQGVYTGNVLNLNSSGWPESPPAISMSFPLSSTKYGMPGSESLMLSYLKSIKLYGDPKVLAAFDTNVFNQNSAINAFGYVPNWDIQKDAEGYYYEITLPEDEMGCTNSVNSTQVGFFPPSSIGYYTRLYNKEAAKLTPNTTYPMKMVWTIGRYTESGVADTKRTIDLSLKTREVVNKDLFKPGFNNSTEFFQPAQRAAVADNDENIKTAAGTYTESLMSFKNAACGLTRLNPTAVQENQEDLYEGLTEEYEFPYEIQPTEITFPAGVVYVFQQSKIEQVYYELSNGVTGIITASDLGWAESVEEIGEDTSYTASFNVPDGVRVTKVKITWEKYYQTHSMSNNANYLRVDDMGALFSYKVAEGKEDGSDFESGYHVNVGAKLSKKDGTVLAESTANDLNFYFKNALHTCPRLTHKGNNKAIGGLLSEEGKTSTYTVGAYRENYYTIEKAVPGVNYVMSEIVKNPKVTVRWRHDGANISGLTDEELVGYSLSGTMKVYPVLAGWKVTYHTRNLGEQSFTLPDDIPEEGYTMVLPVEDNDRLVGFTSSASGYYSVVEISKDGDVSGWKAAQGKRAIGSIEYIYPQQTDDGRDLDGGVYDIKEYEKGTIDLTLTNDTCTGTDDGSSGYNHQHVNPSAQTTSMPIYTVFDSEIRMDSQDYFGKNADSIYQDGKAEVSVGGTIQLQNPNVNVSPKTWSGVYGDGALVNAGRETALRQEFNPVVYAKIDNPDMVYIGDDATIEVSPTGSSPLMSGVPQLGLGTPPVVSVPAEVSIIQDNSGASWIRMEAKTSISIEDVFKLVNDNVLNSVEYERMLGVGTLYASIRGKTNMYAYAGAALGSSQPVFGDVYIEEDWDGWRNAYQNTPEDHYTKLEIDGLVPDTLDLRGTGDTVTPSLYYYHGTSKIAVLQKVFVGISLIPGIDSSYAVDTRSQNIYPYNYQNVSALVNVSTGNDNLKNHISIYELPRKGKSITGNRFGGTTEETLESQFDLYLRGPVTVVSNPAAASPVYEYRIGGSWCSESQVAAKGGWTAVDAVKITMPDLRKSSAISFSFPLETNSKTDTDILKSYMGGTYEYTTEGGASVSDMKITLAEFIYYPYTVSGHVFLDKDENGTQDGAEAGEQGVTVNLKNSRTNVVLATAVTDASGNFMLGTLSDSNLCVEIVQKEGQKCTLQSSVSPEIADDDSDFDRDTNQCMLENPLTKGSYTLSAGVINLPVLEAPDVVVRMETPVNTSVTCIWDGGTPSLQFEQAEDIGIVTVDSLAEGNTGALTPVAPGETKAKVWVENSLGDRVEKTYNITVIPREVTIDLTKQLTEVADSDYSFIFKFERLADDGSTIQTFYQTMKIPMGSSSAVISVKELVPGNYKITELDSNWRYEVQGAASQNTNATNPDEATEVTFINKYSKNGWVSDNSVVTNTMNRVMP</sequence>
<proteinExistence type="predicted"/>
<dbReference type="EMBL" id="JAJCIS010000014">
    <property type="protein sequence ID" value="MCB7388700.1"/>
    <property type="molecule type" value="Genomic_DNA"/>
</dbReference>